<gene>
    <name evidence="1" type="ORF">EVA_17193</name>
</gene>
<proteinExistence type="predicted"/>
<sequence length="76" mass="8327">MHGLGASFSRQTSVACKHILILPQKKDKLNIVGKFYRQFVKGGNLCTTGGGFVYQSANDPAELENKKIATNEKKSL</sequence>
<reference evidence="1" key="1">
    <citation type="journal article" date="2012" name="PLoS ONE">
        <title>Gene sets for utilization of primary and secondary nutrition supplies in the distal gut of endangered iberian lynx.</title>
        <authorList>
            <person name="Alcaide M."/>
            <person name="Messina E."/>
            <person name="Richter M."/>
            <person name="Bargiela R."/>
            <person name="Peplies J."/>
            <person name="Huws S.A."/>
            <person name="Newbold C.J."/>
            <person name="Golyshin P.N."/>
            <person name="Simon M.A."/>
            <person name="Lopez G."/>
            <person name="Yakimov M.M."/>
            <person name="Ferrer M."/>
        </authorList>
    </citation>
    <scope>NUCLEOTIDE SEQUENCE</scope>
</reference>
<feature type="non-terminal residue" evidence="1">
    <location>
        <position position="76"/>
    </location>
</feature>
<protein>
    <submittedName>
        <fullName evidence="1">Uncharacterized protein</fullName>
    </submittedName>
</protein>
<dbReference type="EMBL" id="AMCI01006225">
    <property type="protein sequence ID" value="EJW94700.1"/>
    <property type="molecule type" value="Genomic_DNA"/>
</dbReference>
<comment type="caution">
    <text evidence="1">The sequence shown here is derived from an EMBL/GenBank/DDBJ whole genome shotgun (WGS) entry which is preliminary data.</text>
</comment>
<organism evidence="1">
    <name type="scientific">gut metagenome</name>
    <dbReference type="NCBI Taxonomy" id="749906"/>
    <lineage>
        <taxon>unclassified sequences</taxon>
        <taxon>metagenomes</taxon>
        <taxon>organismal metagenomes</taxon>
    </lineage>
</organism>
<name>J9C4G8_9ZZZZ</name>
<evidence type="ECO:0000313" key="1">
    <source>
        <dbReference type="EMBL" id="EJW94700.1"/>
    </source>
</evidence>
<dbReference type="AlphaFoldDB" id="J9C4G8"/>
<accession>J9C4G8</accession>